<feature type="signal peptide" evidence="2">
    <location>
        <begin position="1"/>
        <end position="27"/>
    </location>
</feature>
<evidence type="ECO:0000256" key="2">
    <source>
        <dbReference type="SAM" id="SignalP"/>
    </source>
</evidence>
<dbReference type="AlphaFoldDB" id="A0A938X7H6"/>
<dbReference type="RefSeq" id="WP_204447011.1">
    <property type="nucleotide sequence ID" value="NZ_JACJKY010000013.1"/>
</dbReference>
<dbReference type="Proteomes" id="UP000774750">
    <property type="component" value="Unassembled WGS sequence"/>
</dbReference>
<dbReference type="EMBL" id="JACJKY010000013">
    <property type="protein sequence ID" value="MBM6921258.1"/>
    <property type="molecule type" value="Genomic_DNA"/>
</dbReference>
<feature type="chain" id="PRO_5036704522" evidence="2">
    <location>
        <begin position="28"/>
        <end position="222"/>
    </location>
</feature>
<keyword evidence="4" id="KW-1185">Reference proteome</keyword>
<comment type="caution">
    <text evidence="3">The sequence shown here is derived from an EMBL/GenBank/DDBJ whole genome shotgun (WGS) entry which is preliminary data.</text>
</comment>
<evidence type="ECO:0000313" key="4">
    <source>
        <dbReference type="Proteomes" id="UP000774750"/>
    </source>
</evidence>
<accession>A0A938X7H6</accession>
<dbReference type="NCBIfam" id="TIGR01167">
    <property type="entry name" value="LPXTG_anchor"/>
    <property type="match status" value="1"/>
</dbReference>
<name>A0A938X7H6_9FIRM</name>
<reference evidence="3" key="1">
    <citation type="submission" date="2020-08" db="EMBL/GenBank/DDBJ databases">
        <authorList>
            <person name="Cejkova D."/>
            <person name="Kubasova T."/>
            <person name="Jahodarova E."/>
            <person name="Rychlik I."/>
        </authorList>
    </citation>
    <scope>NUCLEOTIDE SEQUENCE</scope>
    <source>
        <strain evidence="3">An559</strain>
    </source>
</reference>
<evidence type="ECO:0000313" key="3">
    <source>
        <dbReference type="EMBL" id="MBM6921258.1"/>
    </source>
</evidence>
<evidence type="ECO:0000256" key="1">
    <source>
        <dbReference type="SAM" id="Phobius"/>
    </source>
</evidence>
<reference evidence="3" key="2">
    <citation type="journal article" date="2021" name="Sci. Rep.">
        <title>The distribution of antibiotic resistance genes in chicken gut microbiota commensals.</title>
        <authorList>
            <person name="Juricova H."/>
            <person name="Matiasovicova J."/>
            <person name="Kubasova T."/>
            <person name="Cejkova D."/>
            <person name="Rychlik I."/>
        </authorList>
    </citation>
    <scope>NUCLEOTIDE SEQUENCE</scope>
    <source>
        <strain evidence="3">An559</strain>
    </source>
</reference>
<organism evidence="3 4">
    <name type="scientific">Merdimmobilis hominis</name>
    <dbReference type="NCBI Taxonomy" id="2897707"/>
    <lineage>
        <taxon>Bacteria</taxon>
        <taxon>Bacillati</taxon>
        <taxon>Bacillota</taxon>
        <taxon>Clostridia</taxon>
        <taxon>Eubacteriales</taxon>
        <taxon>Oscillospiraceae</taxon>
        <taxon>Merdimmobilis</taxon>
    </lineage>
</organism>
<keyword evidence="1" id="KW-1133">Transmembrane helix</keyword>
<feature type="transmembrane region" description="Helical" evidence="1">
    <location>
        <begin position="189"/>
        <end position="209"/>
    </location>
</feature>
<protein>
    <submittedName>
        <fullName evidence="3">LPXTG cell wall anchor domain-containing protein</fullName>
    </submittedName>
</protein>
<sequence>MKRMRKLIFSVVLTLALAVSAAVPVFAADAAVFYDGDAQEFIFAPGSDYSPTDLFDNFKGVMPGDSLTQKITIQNDVSKKVNVKVYLRSIGANADSEAFLSQMNLTVMHNDDPLFSAPANETADLTDWVCLGTYASGAKTDLTLTLDVPITLDTSFEDAVGVLGWEFKVEEIPLEEQPDTNDDLGMLSYLWIGFAAAAVILIAVLLLLYRKRKQEDKLPKEQ</sequence>
<proteinExistence type="predicted"/>
<keyword evidence="1" id="KW-0812">Transmembrane</keyword>
<gene>
    <name evidence="3" type="ORF">H6A12_08835</name>
</gene>
<keyword evidence="1" id="KW-0472">Membrane</keyword>
<keyword evidence="2" id="KW-0732">Signal</keyword>